<comment type="caution">
    <text evidence="2">The sequence shown here is derived from an EMBL/GenBank/DDBJ whole genome shotgun (WGS) entry which is preliminary data.</text>
</comment>
<sequence>MAAQDDAWPEISGAVALRRYAPAVAAVLEDLVALEPQIGDAPLIPLVRRACAATLSLPPLPWSGPDDLDNGALSAETQVALGFAEQFSVDVSAITDSARAELVAALGGRTREFVIALYVADWAPRARRALDQLFPGPGTWPVPDRWNRTANAWPLVDTFLTRVAQLRELDPVTGELVRLRAARQHNCRLCRSLRNRSALAAGADESTFDALDDHALSNRFSDRHRAALALVDSLVWQPGFVDEEVVARVRRWFTPAEAVELVADMMRNASNKIAVSTASDGAHVSEGVEIYDVDADGGMRFGLEPPPGIEDPHRQLRSTP</sequence>
<dbReference type="SUPFAM" id="SSF69118">
    <property type="entry name" value="AhpD-like"/>
    <property type="match status" value="1"/>
</dbReference>
<dbReference type="InterPro" id="IPR029032">
    <property type="entry name" value="AhpD-like"/>
</dbReference>
<evidence type="ECO:0000259" key="1">
    <source>
        <dbReference type="Pfam" id="PF02627"/>
    </source>
</evidence>
<dbReference type="InterPro" id="IPR003779">
    <property type="entry name" value="CMD-like"/>
</dbReference>
<gene>
    <name evidence="2" type="ORF">NVS88_01510</name>
</gene>
<accession>A0A9X4LXS2</accession>
<keyword evidence="3" id="KW-1185">Reference proteome</keyword>
<evidence type="ECO:0000313" key="2">
    <source>
        <dbReference type="EMBL" id="MDG3013229.1"/>
    </source>
</evidence>
<name>A0A9X4LXS2_9ACTN</name>
<proteinExistence type="predicted"/>
<dbReference type="PANTHER" id="PTHR34846">
    <property type="entry name" value="4-CARBOXYMUCONOLACTONE DECARBOXYLASE FAMILY PROTEIN (AFU_ORTHOLOGUE AFUA_6G11590)"/>
    <property type="match status" value="1"/>
</dbReference>
<dbReference type="RefSeq" id="WP_332518998.1">
    <property type="nucleotide sequence ID" value="NZ_JANRHA010000001.1"/>
</dbReference>
<dbReference type="AlphaFoldDB" id="A0A9X4LXS2"/>
<evidence type="ECO:0000313" key="3">
    <source>
        <dbReference type="Proteomes" id="UP001152755"/>
    </source>
</evidence>
<reference evidence="2" key="1">
    <citation type="submission" date="2022-08" db="EMBL/GenBank/DDBJ databases">
        <title>Genome analysis of Corynebacteriales strain.</title>
        <authorList>
            <person name="Lee S.D."/>
        </authorList>
    </citation>
    <scope>NUCLEOTIDE SEQUENCE</scope>
    <source>
        <strain evidence="2">D3-21</strain>
    </source>
</reference>
<dbReference type="EMBL" id="JANRHA010000001">
    <property type="protein sequence ID" value="MDG3013229.1"/>
    <property type="molecule type" value="Genomic_DNA"/>
</dbReference>
<dbReference type="PANTHER" id="PTHR34846:SF10">
    <property type="entry name" value="CYTOPLASMIC PROTEIN"/>
    <property type="match status" value="1"/>
</dbReference>
<dbReference type="Gene3D" id="1.20.1290.10">
    <property type="entry name" value="AhpD-like"/>
    <property type="match status" value="1"/>
</dbReference>
<dbReference type="Proteomes" id="UP001152755">
    <property type="component" value="Unassembled WGS sequence"/>
</dbReference>
<feature type="domain" description="Carboxymuconolactone decarboxylase-like" evidence="1">
    <location>
        <begin position="159"/>
        <end position="232"/>
    </location>
</feature>
<organism evidence="2 3">
    <name type="scientific">Speluncibacter jeojiensis</name>
    <dbReference type="NCBI Taxonomy" id="2710754"/>
    <lineage>
        <taxon>Bacteria</taxon>
        <taxon>Bacillati</taxon>
        <taxon>Actinomycetota</taxon>
        <taxon>Actinomycetes</taxon>
        <taxon>Mycobacteriales</taxon>
        <taxon>Speluncibacteraceae</taxon>
        <taxon>Speluncibacter</taxon>
    </lineage>
</organism>
<protein>
    <submittedName>
        <fullName evidence="2">Carboxymuconolactone decarboxylase family protein</fullName>
    </submittedName>
</protein>
<dbReference type="Pfam" id="PF02627">
    <property type="entry name" value="CMD"/>
    <property type="match status" value="1"/>
</dbReference>